<dbReference type="GO" id="GO:0008408">
    <property type="term" value="F:3'-5' exonuclease activity"/>
    <property type="evidence" value="ECO:0007669"/>
    <property type="project" value="InterPro"/>
</dbReference>
<comment type="similarity">
    <text evidence="2 10">Belongs to the beta sliding clamp family.</text>
</comment>
<feature type="domain" description="DNA polymerase III beta sliding clamp N-terminal" evidence="11">
    <location>
        <begin position="1"/>
        <end position="119"/>
    </location>
</feature>
<comment type="subcellular location">
    <subcellularLocation>
        <location evidence="1 10">Cytoplasm</location>
    </subcellularLocation>
</comment>
<evidence type="ECO:0000256" key="5">
    <source>
        <dbReference type="ARBA" id="ARBA00022679"/>
    </source>
</evidence>
<dbReference type="RefSeq" id="WP_113958922.1">
    <property type="nucleotide sequence ID" value="NZ_QNRR01000004.1"/>
</dbReference>
<dbReference type="Pfam" id="PF02767">
    <property type="entry name" value="DNA_pol3_beta_2"/>
    <property type="match status" value="1"/>
</dbReference>
<dbReference type="Proteomes" id="UP000253426">
    <property type="component" value="Unassembled WGS sequence"/>
</dbReference>
<dbReference type="GO" id="GO:0005737">
    <property type="term" value="C:cytoplasm"/>
    <property type="evidence" value="ECO:0007669"/>
    <property type="project" value="UniProtKB-SubCell"/>
</dbReference>
<dbReference type="GO" id="GO:0006271">
    <property type="term" value="P:DNA strand elongation involved in DNA replication"/>
    <property type="evidence" value="ECO:0007669"/>
    <property type="project" value="TreeGrafter"/>
</dbReference>
<evidence type="ECO:0000259" key="13">
    <source>
        <dbReference type="Pfam" id="PF02768"/>
    </source>
</evidence>
<reference evidence="14 15" key="1">
    <citation type="submission" date="2018-06" db="EMBL/GenBank/DDBJ databases">
        <title>Genomic Encyclopedia of Type Strains, Phase IV (KMG-IV): sequencing the most valuable type-strain genomes for metagenomic binning, comparative biology and taxonomic classification.</title>
        <authorList>
            <person name="Goeker M."/>
        </authorList>
    </citation>
    <scope>NUCLEOTIDE SEQUENCE [LARGE SCALE GENOMIC DNA]</scope>
    <source>
        <strain evidence="14 15">DSM 25532</strain>
    </source>
</reference>
<evidence type="ECO:0000259" key="11">
    <source>
        <dbReference type="Pfam" id="PF00712"/>
    </source>
</evidence>
<dbReference type="SMART" id="SM00480">
    <property type="entry name" value="POL3Bc"/>
    <property type="match status" value="1"/>
</dbReference>
<evidence type="ECO:0000256" key="9">
    <source>
        <dbReference type="ARBA" id="ARBA00023125"/>
    </source>
</evidence>
<dbReference type="InterPro" id="IPR001001">
    <property type="entry name" value="DNA_polIII_beta"/>
</dbReference>
<protein>
    <recommendedName>
        <fullName evidence="3 10">Beta sliding clamp</fullName>
    </recommendedName>
</protein>
<dbReference type="Gene3D" id="3.10.150.10">
    <property type="entry name" value="DNA Polymerase III, subunit A, domain 2"/>
    <property type="match status" value="1"/>
</dbReference>
<dbReference type="Pfam" id="PF00712">
    <property type="entry name" value="DNA_pol3_beta"/>
    <property type="match status" value="1"/>
</dbReference>
<dbReference type="GO" id="GO:0009360">
    <property type="term" value="C:DNA polymerase III complex"/>
    <property type="evidence" value="ECO:0007669"/>
    <property type="project" value="InterPro"/>
</dbReference>
<sequence>MKFSISKEAYLSALQQVQHVVSTRTTLPILSNVLIKAGKGELLFATTDLDVGISGTVKAEVEEGGATTLPARRLATIVRELPADEVDVSVDEKNVAHIRSGPSSFKLMGLAHDEFPPLPTFNDAREFKLEQRVLKECLRKTSYAISTDETRYVLNGILCSFRDNMLTMVATDGRRLAMVEQELEFPQSHEGDIIIPTKAVNEIQRLLGDEGEVTLKVASGQVGFDLGNYFLASKLIEGNYPNYRQVIPGESKERITLEREPLLRTLARVSLLLSDKSNSVKLHFSKDNLEVVANSPDVGEARESVAISYKGVDMTVAFNPEFLMAPLRNLLSDEVHLHLIDEISPGVIKSGSSFLYVLMPMRVNS</sequence>
<keyword evidence="6 10" id="KW-0548">Nucleotidyltransferase</keyword>
<dbReference type="OrthoDB" id="8421503at2"/>
<dbReference type="InterPro" id="IPR022635">
    <property type="entry name" value="DNA_polIII_beta_C"/>
</dbReference>
<dbReference type="PANTHER" id="PTHR30478:SF0">
    <property type="entry name" value="BETA SLIDING CLAMP"/>
    <property type="match status" value="1"/>
</dbReference>
<evidence type="ECO:0000256" key="3">
    <source>
        <dbReference type="ARBA" id="ARBA00021035"/>
    </source>
</evidence>
<keyword evidence="7 10" id="KW-0235">DNA replication</keyword>
<dbReference type="SUPFAM" id="SSF55979">
    <property type="entry name" value="DNA clamp"/>
    <property type="match status" value="3"/>
</dbReference>
<dbReference type="EMBL" id="QNRR01000004">
    <property type="protein sequence ID" value="RBP44528.1"/>
    <property type="molecule type" value="Genomic_DNA"/>
</dbReference>
<keyword evidence="8 10" id="KW-0239">DNA-directed DNA polymerase</keyword>
<feature type="domain" description="DNA polymerase III beta sliding clamp C-terminal" evidence="13">
    <location>
        <begin position="244"/>
        <end position="362"/>
    </location>
</feature>
<dbReference type="GO" id="GO:0003887">
    <property type="term" value="F:DNA-directed DNA polymerase activity"/>
    <property type="evidence" value="ECO:0007669"/>
    <property type="project" value="UniProtKB-UniRule"/>
</dbReference>
<evidence type="ECO:0000313" key="14">
    <source>
        <dbReference type="EMBL" id="RBP44528.1"/>
    </source>
</evidence>
<evidence type="ECO:0000256" key="2">
    <source>
        <dbReference type="ARBA" id="ARBA00010752"/>
    </source>
</evidence>
<dbReference type="GO" id="GO:0003677">
    <property type="term" value="F:DNA binding"/>
    <property type="evidence" value="ECO:0007669"/>
    <property type="project" value="UniProtKB-UniRule"/>
</dbReference>
<dbReference type="InterPro" id="IPR022634">
    <property type="entry name" value="DNA_polIII_beta_N"/>
</dbReference>
<organism evidence="14 15">
    <name type="scientific">Roseimicrobium gellanilyticum</name>
    <dbReference type="NCBI Taxonomy" id="748857"/>
    <lineage>
        <taxon>Bacteria</taxon>
        <taxon>Pseudomonadati</taxon>
        <taxon>Verrucomicrobiota</taxon>
        <taxon>Verrucomicrobiia</taxon>
        <taxon>Verrucomicrobiales</taxon>
        <taxon>Verrucomicrobiaceae</taxon>
        <taxon>Roseimicrobium</taxon>
    </lineage>
</organism>
<keyword evidence="15" id="KW-1185">Reference proteome</keyword>
<proteinExistence type="inferred from homology"/>
<dbReference type="NCBIfam" id="TIGR00663">
    <property type="entry name" value="dnan"/>
    <property type="match status" value="1"/>
</dbReference>
<evidence type="ECO:0000256" key="4">
    <source>
        <dbReference type="ARBA" id="ARBA00022490"/>
    </source>
</evidence>
<keyword evidence="9" id="KW-0238">DNA-binding</keyword>
<comment type="subunit">
    <text evidence="10">Forms a ring-shaped head-to-tail homodimer around DNA.</text>
</comment>
<evidence type="ECO:0000259" key="12">
    <source>
        <dbReference type="Pfam" id="PF02767"/>
    </source>
</evidence>
<gene>
    <name evidence="14" type="ORF">DES53_104349</name>
</gene>
<dbReference type="InterPro" id="IPR022637">
    <property type="entry name" value="DNA_polIII_beta_cen"/>
</dbReference>
<evidence type="ECO:0000256" key="1">
    <source>
        <dbReference type="ARBA" id="ARBA00004496"/>
    </source>
</evidence>
<evidence type="ECO:0000313" key="15">
    <source>
        <dbReference type="Proteomes" id="UP000253426"/>
    </source>
</evidence>
<dbReference type="PIRSF" id="PIRSF000804">
    <property type="entry name" value="DNA_pol_III_b"/>
    <property type="match status" value="1"/>
</dbReference>
<evidence type="ECO:0000256" key="6">
    <source>
        <dbReference type="ARBA" id="ARBA00022695"/>
    </source>
</evidence>
<evidence type="ECO:0000256" key="10">
    <source>
        <dbReference type="PIRNR" id="PIRNR000804"/>
    </source>
</evidence>
<name>A0A366HMZ0_9BACT</name>
<dbReference type="PANTHER" id="PTHR30478">
    <property type="entry name" value="DNA POLYMERASE III SUBUNIT BETA"/>
    <property type="match status" value="1"/>
</dbReference>
<dbReference type="AlphaFoldDB" id="A0A366HMZ0"/>
<evidence type="ECO:0000256" key="8">
    <source>
        <dbReference type="ARBA" id="ARBA00022932"/>
    </source>
</evidence>
<evidence type="ECO:0000256" key="7">
    <source>
        <dbReference type="ARBA" id="ARBA00022705"/>
    </source>
</evidence>
<comment type="caution">
    <text evidence="14">The sequence shown here is derived from an EMBL/GenBank/DDBJ whole genome shotgun (WGS) entry which is preliminary data.</text>
</comment>
<dbReference type="CDD" id="cd00140">
    <property type="entry name" value="beta_clamp"/>
    <property type="match status" value="1"/>
</dbReference>
<feature type="domain" description="DNA polymerase III beta sliding clamp central" evidence="12">
    <location>
        <begin position="129"/>
        <end position="242"/>
    </location>
</feature>
<accession>A0A366HMZ0</accession>
<comment type="function">
    <text evidence="10">Confers DNA tethering and processivity to DNA polymerases and other proteins. Acts as a clamp, forming a ring around DNA (a reaction catalyzed by the clamp-loading complex) which diffuses in an ATP-independent manner freely and bidirectionally along dsDNA. Initially characterized for its ability to contact the catalytic subunit of DNA polymerase III (Pol III), a complex, multichain enzyme responsible for most of the replicative synthesis in bacteria; Pol III exhibits 3'-5' exonuclease proofreading activity. The beta chain is required for initiation of replication as well as for processivity of DNA replication.</text>
</comment>
<dbReference type="Pfam" id="PF02768">
    <property type="entry name" value="DNA_pol3_beta_3"/>
    <property type="match status" value="1"/>
</dbReference>
<keyword evidence="5 10" id="KW-0808">Transferase</keyword>
<dbReference type="InterPro" id="IPR046938">
    <property type="entry name" value="DNA_clamp_sf"/>
</dbReference>
<dbReference type="Gene3D" id="3.70.10.10">
    <property type="match status" value="1"/>
</dbReference>
<keyword evidence="4 10" id="KW-0963">Cytoplasm</keyword>